<evidence type="ECO:0000313" key="1">
    <source>
        <dbReference type="EMBL" id="KAJ8114393.1"/>
    </source>
</evidence>
<dbReference type="EMBL" id="JAPHNI010000196">
    <property type="protein sequence ID" value="KAJ8114393.1"/>
    <property type="molecule type" value="Genomic_DNA"/>
</dbReference>
<proteinExistence type="predicted"/>
<dbReference type="Proteomes" id="UP001153331">
    <property type="component" value="Unassembled WGS sequence"/>
</dbReference>
<gene>
    <name evidence="1" type="ORF">OPT61_g3716</name>
</gene>
<sequence>MHVSQNIVAAFLANSLLVYAAPAPKCDAVDAVYAILRGPLKVKASSLCLSFLGGHKTARQTQTQTLTGPTQTVTVTLADQTTTETASTTNVNLVTTMEDQPLPNPTTTTTLTVTADTRTVYQKRDAQITARNIPPELAAFAASRISKACSCIVVPTTTTATTTTTVSVSGPTTTETLPGRVVTVTTIFTAQITSTITTTRTVPAEGTETQTYTTTVTPILVKPKICNAKGLPGASAFNYDANFNTNQASCIASCKPDSRCLATGFYLVTDLGTGAQTGTCRKYDKSVTDSADLEFGYYTFNDKAC</sequence>
<organism evidence="1 2">
    <name type="scientific">Boeremia exigua</name>
    <dbReference type="NCBI Taxonomy" id="749465"/>
    <lineage>
        <taxon>Eukaryota</taxon>
        <taxon>Fungi</taxon>
        <taxon>Dikarya</taxon>
        <taxon>Ascomycota</taxon>
        <taxon>Pezizomycotina</taxon>
        <taxon>Dothideomycetes</taxon>
        <taxon>Pleosporomycetidae</taxon>
        <taxon>Pleosporales</taxon>
        <taxon>Pleosporineae</taxon>
        <taxon>Didymellaceae</taxon>
        <taxon>Boeremia</taxon>
    </lineage>
</organism>
<protein>
    <submittedName>
        <fullName evidence="1">Uncharacterized protein</fullName>
    </submittedName>
</protein>
<reference evidence="1" key="1">
    <citation type="submission" date="2022-11" db="EMBL/GenBank/DDBJ databases">
        <title>Genome Sequence of Boeremia exigua.</title>
        <authorList>
            <person name="Buettner E."/>
        </authorList>
    </citation>
    <scope>NUCLEOTIDE SEQUENCE</scope>
    <source>
        <strain evidence="1">CU02</strain>
    </source>
</reference>
<comment type="caution">
    <text evidence="1">The sequence shown here is derived from an EMBL/GenBank/DDBJ whole genome shotgun (WGS) entry which is preliminary data.</text>
</comment>
<evidence type="ECO:0000313" key="2">
    <source>
        <dbReference type="Proteomes" id="UP001153331"/>
    </source>
</evidence>
<keyword evidence="2" id="KW-1185">Reference proteome</keyword>
<accession>A0ACC2IGR8</accession>
<name>A0ACC2IGR8_9PLEO</name>